<dbReference type="PANTHER" id="PTHR43649:SF32">
    <property type="entry name" value="SUGAR BINDING SECRETED PROTEIN"/>
    <property type="match status" value="1"/>
</dbReference>
<protein>
    <submittedName>
        <fullName evidence="1">Extracellular solute-binding protein</fullName>
    </submittedName>
</protein>
<proteinExistence type="predicted"/>
<evidence type="ECO:0000313" key="1">
    <source>
        <dbReference type="EMBL" id="MFC5989163.1"/>
    </source>
</evidence>
<dbReference type="RefSeq" id="WP_379896733.1">
    <property type="nucleotide sequence ID" value="NZ_CBCSCT010000002.1"/>
</dbReference>
<dbReference type="Proteomes" id="UP001596250">
    <property type="component" value="Unassembled WGS sequence"/>
</dbReference>
<evidence type="ECO:0000313" key="2">
    <source>
        <dbReference type="Proteomes" id="UP001596250"/>
    </source>
</evidence>
<comment type="caution">
    <text evidence="1">The sequence shown here is derived from an EMBL/GenBank/DDBJ whole genome shotgun (WGS) entry which is preliminary data.</text>
</comment>
<dbReference type="PANTHER" id="PTHR43649">
    <property type="entry name" value="ARABINOSE-BINDING PROTEIN-RELATED"/>
    <property type="match status" value="1"/>
</dbReference>
<dbReference type="Pfam" id="PF13416">
    <property type="entry name" value="SBP_bac_8"/>
    <property type="match status" value="1"/>
</dbReference>
<reference evidence="2" key="1">
    <citation type="journal article" date="2019" name="Int. J. Syst. Evol. Microbiol.">
        <title>The Global Catalogue of Microorganisms (GCM) 10K type strain sequencing project: providing services to taxonomists for standard genome sequencing and annotation.</title>
        <authorList>
            <consortium name="The Broad Institute Genomics Platform"/>
            <consortium name="The Broad Institute Genome Sequencing Center for Infectious Disease"/>
            <person name="Wu L."/>
            <person name="Ma J."/>
        </authorList>
    </citation>
    <scope>NUCLEOTIDE SEQUENCE [LARGE SCALE GENOMIC DNA]</scope>
    <source>
        <strain evidence="2">CCM 8749</strain>
    </source>
</reference>
<dbReference type="InterPro" id="IPR006059">
    <property type="entry name" value="SBP"/>
</dbReference>
<dbReference type="SUPFAM" id="SSF53850">
    <property type="entry name" value="Periplasmic binding protein-like II"/>
    <property type="match status" value="1"/>
</dbReference>
<dbReference type="EMBL" id="JBHSQV010000187">
    <property type="protein sequence ID" value="MFC5989163.1"/>
    <property type="molecule type" value="Genomic_DNA"/>
</dbReference>
<name>A0ABW1IVL4_9BACL</name>
<gene>
    <name evidence="1" type="ORF">ACFPXP_22385</name>
</gene>
<keyword evidence="2" id="KW-1185">Reference proteome</keyword>
<dbReference type="Gene3D" id="3.40.190.10">
    <property type="entry name" value="Periplasmic binding protein-like II"/>
    <property type="match status" value="1"/>
</dbReference>
<dbReference type="InterPro" id="IPR050490">
    <property type="entry name" value="Bact_solute-bd_prot1"/>
</dbReference>
<sequence>MFRKTFRLICLILIPLTFIMGCSIGGGDKQKEEKITLTLWYWNRSIDDDLLKRVEDQFPHIDLRAEKIGGDFKAKLMSAFAARSGAPDIVGLNDWVADFFPNKEQFYNLYDLGSKEIEPLYLDWKWQQGVTPDGYQIALPMDTGPTALFYREDIFREVGLPTDPAEVSSLLATWEDYIDAGIKIRDATNGEVYLVDNLKNVFTQMLGQGTRIFFNTSDEFIGDQEHVKRAWDTAAKMNEEDLSAGVDSWSTEWNGAMNNGDVATFIGAVWAKQILMDAAPNSAGQWRIAKAPGGNGNNGGSFIAIPKQSKHPEEAFEVIKWLMNPENQLNSLVTYNLFPSTPSIFDDPKMSQPEPFFGDQKTNEYFIESALNIQAAYFGPKHSIARSIFDQGIDSMDKQNASPDKAWKDALERIEKELLLY</sequence>
<organism evidence="1 2">
    <name type="scientific">Marinicrinis lubricantis</name>
    <dbReference type="NCBI Taxonomy" id="2086470"/>
    <lineage>
        <taxon>Bacteria</taxon>
        <taxon>Bacillati</taxon>
        <taxon>Bacillota</taxon>
        <taxon>Bacilli</taxon>
        <taxon>Bacillales</taxon>
        <taxon>Paenibacillaceae</taxon>
    </lineage>
</organism>
<dbReference type="PROSITE" id="PS51257">
    <property type="entry name" value="PROKAR_LIPOPROTEIN"/>
    <property type="match status" value="1"/>
</dbReference>
<accession>A0ABW1IVL4</accession>